<sequence>MSCRACGCGAAGPDGEAPREELDAPLLDLEQGPGQGHTTAPLPADAMMEITAKAGLTDAKKQLERAATKIIKCIIRGLLALLWVFFVDFLRRLLNTDNEALIVILGGPFALPILVVLMLFFTLMESLDECFPTL</sequence>
<feature type="transmembrane region" description="Helical" evidence="1">
    <location>
        <begin position="100"/>
        <end position="121"/>
    </location>
</feature>
<dbReference type="AlphaFoldDB" id="A0A0A9CAM9"/>
<evidence type="ECO:0000256" key="1">
    <source>
        <dbReference type="SAM" id="Phobius"/>
    </source>
</evidence>
<feature type="transmembrane region" description="Helical" evidence="1">
    <location>
        <begin position="73"/>
        <end position="94"/>
    </location>
</feature>
<proteinExistence type="predicted"/>
<keyword evidence="1" id="KW-1133">Transmembrane helix</keyword>
<organism evidence="2">
    <name type="scientific">Arundo donax</name>
    <name type="common">Giant reed</name>
    <name type="synonym">Donax arundinaceus</name>
    <dbReference type="NCBI Taxonomy" id="35708"/>
    <lineage>
        <taxon>Eukaryota</taxon>
        <taxon>Viridiplantae</taxon>
        <taxon>Streptophyta</taxon>
        <taxon>Embryophyta</taxon>
        <taxon>Tracheophyta</taxon>
        <taxon>Spermatophyta</taxon>
        <taxon>Magnoliopsida</taxon>
        <taxon>Liliopsida</taxon>
        <taxon>Poales</taxon>
        <taxon>Poaceae</taxon>
        <taxon>PACMAD clade</taxon>
        <taxon>Arundinoideae</taxon>
        <taxon>Arundineae</taxon>
        <taxon>Arundo</taxon>
    </lineage>
</organism>
<reference evidence="2" key="1">
    <citation type="submission" date="2014-09" db="EMBL/GenBank/DDBJ databases">
        <authorList>
            <person name="Magalhaes I.L.F."/>
            <person name="Oliveira U."/>
            <person name="Santos F.R."/>
            <person name="Vidigal T.H.D.A."/>
            <person name="Brescovit A.D."/>
            <person name="Santos A.J."/>
        </authorList>
    </citation>
    <scope>NUCLEOTIDE SEQUENCE</scope>
    <source>
        <tissue evidence="2">Shoot tissue taken approximately 20 cm above the soil surface</tissue>
    </source>
</reference>
<keyword evidence="1" id="KW-0812">Transmembrane</keyword>
<keyword evidence="1" id="KW-0472">Membrane</keyword>
<accession>A0A0A9CAM9</accession>
<reference evidence="2" key="2">
    <citation type="journal article" date="2015" name="Data Brief">
        <title>Shoot transcriptome of the giant reed, Arundo donax.</title>
        <authorList>
            <person name="Barrero R.A."/>
            <person name="Guerrero F.D."/>
            <person name="Moolhuijzen P."/>
            <person name="Goolsby J.A."/>
            <person name="Tidwell J."/>
            <person name="Bellgard S.E."/>
            <person name="Bellgard M.I."/>
        </authorList>
    </citation>
    <scope>NUCLEOTIDE SEQUENCE</scope>
    <source>
        <tissue evidence="2">Shoot tissue taken approximately 20 cm above the soil surface</tissue>
    </source>
</reference>
<name>A0A0A9CAM9_ARUDO</name>
<evidence type="ECO:0000313" key="2">
    <source>
        <dbReference type="EMBL" id="JAD72591.1"/>
    </source>
</evidence>
<protein>
    <submittedName>
        <fullName evidence="2">Uncharacterized protein</fullName>
    </submittedName>
</protein>
<dbReference type="EMBL" id="GBRH01225304">
    <property type="protein sequence ID" value="JAD72591.1"/>
    <property type="molecule type" value="Transcribed_RNA"/>
</dbReference>